<evidence type="ECO:0000313" key="2">
    <source>
        <dbReference type="EMBL" id="KNE72545.1"/>
    </source>
</evidence>
<reference evidence="2 3" key="1">
    <citation type="submission" date="2009-11" db="EMBL/GenBank/DDBJ databases">
        <title>Annotation of Allomyces macrogynus ATCC 38327.</title>
        <authorList>
            <consortium name="The Broad Institute Genome Sequencing Platform"/>
            <person name="Russ C."/>
            <person name="Cuomo C."/>
            <person name="Burger G."/>
            <person name="Gray M.W."/>
            <person name="Holland P.W.H."/>
            <person name="King N."/>
            <person name="Lang F.B.F."/>
            <person name="Roger A.J."/>
            <person name="Ruiz-Trillo I."/>
            <person name="Young S.K."/>
            <person name="Zeng Q."/>
            <person name="Gargeya S."/>
            <person name="Fitzgerald M."/>
            <person name="Haas B."/>
            <person name="Abouelleil A."/>
            <person name="Alvarado L."/>
            <person name="Arachchi H.M."/>
            <person name="Berlin A."/>
            <person name="Chapman S.B."/>
            <person name="Gearin G."/>
            <person name="Goldberg J."/>
            <person name="Griggs A."/>
            <person name="Gujja S."/>
            <person name="Hansen M."/>
            <person name="Heiman D."/>
            <person name="Howarth C."/>
            <person name="Larimer J."/>
            <person name="Lui A."/>
            <person name="MacDonald P.J.P."/>
            <person name="McCowen C."/>
            <person name="Montmayeur A."/>
            <person name="Murphy C."/>
            <person name="Neiman D."/>
            <person name="Pearson M."/>
            <person name="Priest M."/>
            <person name="Roberts A."/>
            <person name="Saif S."/>
            <person name="Shea T."/>
            <person name="Sisk P."/>
            <person name="Stolte C."/>
            <person name="Sykes S."/>
            <person name="Wortman J."/>
            <person name="Nusbaum C."/>
            <person name="Birren B."/>
        </authorList>
    </citation>
    <scope>NUCLEOTIDE SEQUENCE [LARGE SCALE GENOMIC DNA]</scope>
    <source>
        <strain evidence="2 3">ATCC 38327</strain>
    </source>
</reference>
<organism evidence="2 3">
    <name type="scientific">Allomyces macrogynus (strain ATCC 38327)</name>
    <name type="common">Allomyces javanicus var. macrogynus</name>
    <dbReference type="NCBI Taxonomy" id="578462"/>
    <lineage>
        <taxon>Eukaryota</taxon>
        <taxon>Fungi</taxon>
        <taxon>Fungi incertae sedis</taxon>
        <taxon>Blastocladiomycota</taxon>
        <taxon>Blastocladiomycetes</taxon>
        <taxon>Blastocladiales</taxon>
        <taxon>Blastocladiaceae</taxon>
        <taxon>Allomyces</taxon>
    </lineage>
</organism>
<feature type="region of interest" description="Disordered" evidence="1">
    <location>
        <begin position="56"/>
        <end position="173"/>
    </location>
</feature>
<name>A0A0L0TCZ5_ALLM3</name>
<proteinExistence type="predicted"/>
<feature type="compositionally biased region" description="Basic and acidic residues" evidence="1">
    <location>
        <begin position="71"/>
        <end position="82"/>
    </location>
</feature>
<dbReference type="EMBL" id="GG745381">
    <property type="protein sequence ID" value="KNE72545.1"/>
    <property type="molecule type" value="Genomic_DNA"/>
</dbReference>
<dbReference type="VEuPathDB" id="FungiDB:AMAG_16988"/>
<evidence type="ECO:0000256" key="1">
    <source>
        <dbReference type="SAM" id="MobiDB-lite"/>
    </source>
</evidence>
<feature type="compositionally biased region" description="Low complexity" evidence="1">
    <location>
        <begin position="128"/>
        <end position="167"/>
    </location>
</feature>
<dbReference type="AlphaFoldDB" id="A0A0L0TCZ5"/>
<reference evidence="3" key="2">
    <citation type="submission" date="2009-11" db="EMBL/GenBank/DDBJ databases">
        <title>The Genome Sequence of Allomyces macrogynus strain ATCC 38327.</title>
        <authorList>
            <consortium name="The Broad Institute Genome Sequencing Platform"/>
            <person name="Russ C."/>
            <person name="Cuomo C."/>
            <person name="Shea T."/>
            <person name="Young S.K."/>
            <person name="Zeng Q."/>
            <person name="Koehrsen M."/>
            <person name="Haas B."/>
            <person name="Borodovsky M."/>
            <person name="Guigo R."/>
            <person name="Alvarado L."/>
            <person name="Berlin A."/>
            <person name="Borenstein D."/>
            <person name="Chen Z."/>
            <person name="Engels R."/>
            <person name="Freedman E."/>
            <person name="Gellesch M."/>
            <person name="Goldberg J."/>
            <person name="Griggs A."/>
            <person name="Gujja S."/>
            <person name="Heiman D."/>
            <person name="Hepburn T."/>
            <person name="Howarth C."/>
            <person name="Jen D."/>
            <person name="Larson L."/>
            <person name="Lewis B."/>
            <person name="Mehta T."/>
            <person name="Park D."/>
            <person name="Pearson M."/>
            <person name="Roberts A."/>
            <person name="Saif S."/>
            <person name="Shenoy N."/>
            <person name="Sisk P."/>
            <person name="Stolte C."/>
            <person name="Sykes S."/>
            <person name="Walk T."/>
            <person name="White J."/>
            <person name="Yandava C."/>
            <person name="Burger G."/>
            <person name="Gray M.W."/>
            <person name="Holland P.W.H."/>
            <person name="King N."/>
            <person name="Lang F.B.F."/>
            <person name="Roger A.J."/>
            <person name="Ruiz-Trillo I."/>
            <person name="Lander E."/>
            <person name="Nusbaum C."/>
        </authorList>
    </citation>
    <scope>NUCLEOTIDE SEQUENCE [LARGE SCALE GENOMIC DNA]</scope>
    <source>
        <strain evidence="3">ATCC 38327</strain>
    </source>
</reference>
<gene>
    <name evidence="2" type="ORF">AMAG_16988</name>
</gene>
<dbReference type="OrthoDB" id="10444817at2759"/>
<evidence type="ECO:0000313" key="3">
    <source>
        <dbReference type="Proteomes" id="UP000054350"/>
    </source>
</evidence>
<accession>A0A0L0TCZ5</accession>
<sequence length="334" mass="36600">MTEFQNQYRVPNSTPHFTITDMALHVSTLAELKALIENSPSVRAFIKQVLNDFTQAHGQQHEESGEVANADEDKKEVEEKDATPAVDQFRTKNGKGKPVATAAAAEDAATGSSSPPSPSTTHHHHGDALSAAAAGNTSADARASSSSSSSSSGTAARASTAVATGVRRPNDTEPKAECHEILHLIGPASVHEGYNDGAHLPSRIPRTVTSFIRDVRMCIHSWPSRETFDSLYCVEYHGGTWFFAAGFLAYLHRNVNRTNYIWNQVDYESVRIDMQRRLRAATRAGTLHRVRVWDDMLAPEKDAGKGGNNGSPWTWFVRLDVYRKRFAHAVGSCD</sequence>
<protein>
    <submittedName>
        <fullName evidence="2">Uncharacterized protein</fullName>
    </submittedName>
</protein>
<keyword evidence="3" id="KW-1185">Reference proteome</keyword>
<dbReference type="Proteomes" id="UP000054350">
    <property type="component" value="Unassembled WGS sequence"/>
</dbReference>
<feature type="compositionally biased region" description="Low complexity" evidence="1">
    <location>
        <begin position="100"/>
        <end position="114"/>
    </location>
</feature>